<dbReference type="SUPFAM" id="SSF48264">
    <property type="entry name" value="Cytochrome P450"/>
    <property type="match status" value="2"/>
</dbReference>
<dbReference type="PRINTS" id="PR00385">
    <property type="entry name" value="P450"/>
</dbReference>
<dbReference type="PRINTS" id="PR00465">
    <property type="entry name" value="EP450IV"/>
</dbReference>
<dbReference type="EMBL" id="JAGFBR010000006">
    <property type="protein sequence ID" value="KAH0465232.1"/>
    <property type="molecule type" value="Genomic_DNA"/>
</dbReference>
<feature type="binding site" description="axial binding residue" evidence="3">
    <location>
        <position position="426"/>
    </location>
    <ligand>
        <name>heme</name>
        <dbReference type="ChEBI" id="CHEBI:30413"/>
    </ligand>
    <ligandPart>
        <name>Fe</name>
        <dbReference type="ChEBI" id="CHEBI:18248"/>
    </ligandPart>
</feature>
<dbReference type="PROSITE" id="PS00086">
    <property type="entry name" value="CYTOCHROME_P450"/>
    <property type="match status" value="2"/>
</dbReference>
<sequence>MTGHHGFKAIRRLAGSPFQARNYKKKIGFGSITLPPGDTSWSAIIGDCFRWYNSISSSHPPQFVEEQVKRHGKVFTCSLFGRRAVVSADPVFNRYIMQNEGKLFQSSYPKSFRDLVGKNGVIVVHGEQQKRLHAIAVNIMKLEKISSNSSFLSDVQMIMLQTINCLPDNEVVLLQDVCRKVAINLMANQLMGVSSESEINEMACLFSDFVDGCLSVPINLPGFAYHTAMKAREGIIAKIKNTIADGMQQGGSVERSGVLGRLVEEENLNDNQIADFIINLLFAGNETTTKTMLFAVYFLTQCPQALEQLLIEHESIRRMSHNEILEWDDYKAMPFTQCVIDETLRLGGIAIWLLREAKADVEYKDFTIPQGYLVVPFLSAIHLDEGIYPGALQFNPWRWLAEENKEKRNWRTSPYFSPFGGGARYCPGAEISRLQIAFFLHHFVLKCRWTQIAEDRMSFFPSARLVNGFQVLVSKEKRNWRTSPYFSPFGGGARYCPGAEISRLQIAFFLHHFVLKCRWTQIAEDRMSFFPSARLVNGFQVLVSKV</sequence>
<dbReference type="GO" id="GO:0020037">
    <property type="term" value="F:heme binding"/>
    <property type="evidence" value="ECO:0007669"/>
    <property type="project" value="InterPro"/>
</dbReference>
<dbReference type="Proteomes" id="UP000775213">
    <property type="component" value="Unassembled WGS sequence"/>
</dbReference>
<accession>A0AAV7H9T7</accession>
<evidence type="ECO:0000313" key="5">
    <source>
        <dbReference type="EMBL" id="KAH0465232.1"/>
    </source>
</evidence>
<keyword evidence="4" id="KW-0560">Oxidoreductase</keyword>
<reference evidence="5 6" key="1">
    <citation type="journal article" date="2021" name="Hortic Res">
        <title>Chromosome-scale assembly of the Dendrobium chrysotoxum genome enhances the understanding of orchid evolution.</title>
        <authorList>
            <person name="Zhang Y."/>
            <person name="Zhang G.Q."/>
            <person name="Zhang D."/>
            <person name="Liu X.D."/>
            <person name="Xu X.Y."/>
            <person name="Sun W.H."/>
            <person name="Yu X."/>
            <person name="Zhu X."/>
            <person name="Wang Z.W."/>
            <person name="Zhao X."/>
            <person name="Zhong W.Y."/>
            <person name="Chen H."/>
            <person name="Yin W.L."/>
            <person name="Huang T."/>
            <person name="Niu S.C."/>
            <person name="Liu Z.J."/>
        </authorList>
    </citation>
    <scope>NUCLEOTIDE SEQUENCE [LARGE SCALE GENOMIC DNA]</scope>
    <source>
        <strain evidence="5">Lindl</strain>
    </source>
</reference>
<evidence type="ECO:0008006" key="7">
    <source>
        <dbReference type="Google" id="ProtNLM"/>
    </source>
</evidence>
<evidence type="ECO:0000256" key="2">
    <source>
        <dbReference type="ARBA" id="ARBA00023004"/>
    </source>
</evidence>
<keyword evidence="2 3" id="KW-0408">Iron</keyword>
<dbReference type="GO" id="GO:0010268">
    <property type="term" value="P:brassinosteroid homeostasis"/>
    <property type="evidence" value="ECO:0007669"/>
    <property type="project" value="TreeGrafter"/>
</dbReference>
<dbReference type="Pfam" id="PF00067">
    <property type="entry name" value="p450"/>
    <property type="match status" value="2"/>
</dbReference>
<dbReference type="PANTHER" id="PTHR24286:SF232">
    <property type="entry name" value="CYTOCHROME P450 SUPERFAMILY PROTEIN"/>
    <property type="match status" value="1"/>
</dbReference>
<keyword evidence="4" id="KW-0503">Monooxygenase</keyword>
<dbReference type="Gene3D" id="1.10.630.10">
    <property type="entry name" value="Cytochrome P450"/>
    <property type="match status" value="2"/>
</dbReference>
<evidence type="ECO:0000256" key="1">
    <source>
        <dbReference type="ARBA" id="ARBA00022723"/>
    </source>
</evidence>
<keyword evidence="3 4" id="KW-0349">Heme</keyword>
<dbReference type="InterPro" id="IPR002403">
    <property type="entry name" value="Cyt_P450_E_grp-IV"/>
</dbReference>
<dbReference type="PANTHER" id="PTHR24286">
    <property type="entry name" value="CYTOCHROME P450 26"/>
    <property type="match status" value="1"/>
</dbReference>
<comment type="similarity">
    <text evidence="4">Belongs to the cytochrome P450 family.</text>
</comment>
<gene>
    <name evidence="5" type="ORF">IEQ34_005335</name>
</gene>
<dbReference type="CDD" id="cd11043">
    <property type="entry name" value="CYP90-like"/>
    <property type="match status" value="1"/>
</dbReference>
<comment type="caution">
    <text evidence="5">The sequence shown here is derived from an EMBL/GenBank/DDBJ whole genome shotgun (WGS) entry which is preliminary data.</text>
</comment>
<organism evidence="5 6">
    <name type="scientific">Dendrobium chrysotoxum</name>
    <name type="common">Orchid</name>
    <dbReference type="NCBI Taxonomy" id="161865"/>
    <lineage>
        <taxon>Eukaryota</taxon>
        <taxon>Viridiplantae</taxon>
        <taxon>Streptophyta</taxon>
        <taxon>Embryophyta</taxon>
        <taxon>Tracheophyta</taxon>
        <taxon>Spermatophyta</taxon>
        <taxon>Magnoliopsida</taxon>
        <taxon>Liliopsida</taxon>
        <taxon>Asparagales</taxon>
        <taxon>Orchidaceae</taxon>
        <taxon>Epidendroideae</taxon>
        <taxon>Malaxideae</taxon>
        <taxon>Dendrobiinae</taxon>
        <taxon>Dendrobium</taxon>
    </lineage>
</organism>
<dbReference type="GO" id="GO:0016705">
    <property type="term" value="F:oxidoreductase activity, acting on paired donors, with incorporation or reduction of molecular oxygen"/>
    <property type="evidence" value="ECO:0007669"/>
    <property type="project" value="InterPro"/>
</dbReference>
<dbReference type="GO" id="GO:0005506">
    <property type="term" value="F:iron ion binding"/>
    <property type="evidence" value="ECO:0007669"/>
    <property type="project" value="InterPro"/>
</dbReference>
<evidence type="ECO:0000256" key="4">
    <source>
        <dbReference type="RuleBase" id="RU000461"/>
    </source>
</evidence>
<dbReference type="GO" id="GO:0016132">
    <property type="term" value="P:brassinosteroid biosynthetic process"/>
    <property type="evidence" value="ECO:0007669"/>
    <property type="project" value="TreeGrafter"/>
</dbReference>
<dbReference type="InterPro" id="IPR001128">
    <property type="entry name" value="Cyt_P450"/>
</dbReference>
<keyword evidence="1 3" id="KW-0479">Metal-binding</keyword>
<name>A0AAV7H9T7_DENCH</name>
<protein>
    <recommendedName>
        <fullName evidence="7">Cytochrome P450</fullName>
    </recommendedName>
</protein>
<evidence type="ECO:0000256" key="3">
    <source>
        <dbReference type="PIRSR" id="PIRSR602403-1"/>
    </source>
</evidence>
<evidence type="ECO:0000313" key="6">
    <source>
        <dbReference type="Proteomes" id="UP000775213"/>
    </source>
</evidence>
<dbReference type="InterPro" id="IPR036396">
    <property type="entry name" value="Cyt_P450_sf"/>
</dbReference>
<dbReference type="AlphaFoldDB" id="A0AAV7H9T7"/>
<dbReference type="GO" id="GO:0004497">
    <property type="term" value="F:monooxygenase activity"/>
    <property type="evidence" value="ECO:0007669"/>
    <property type="project" value="UniProtKB-KW"/>
</dbReference>
<comment type="cofactor">
    <cofactor evidence="3">
        <name>heme</name>
        <dbReference type="ChEBI" id="CHEBI:30413"/>
    </cofactor>
</comment>
<proteinExistence type="inferred from homology"/>
<dbReference type="InterPro" id="IPR017972">
    <property type="entry name" value="Cyt_P450_CS"/>
</dbReference>
<dbReference type="GO" id="GO:0016125">
    <property type="term" value="P:sterol metabolic process"/>
    <property type="evidence" value="ECO:0007669"/>
    <property type="project" value="TreeGrafter"/>
</dbReference>
<keyword evidence="6" id="KW-1185">Reference proteome</keyword>